<keyword evidence="2" id="KW-1185">Reference proteome</keyword>
<accession>A0ACB8T048</accession>
<dbReference type="EMBL" id="MU277209">
    <property type="protein sequence ID" value="KAI0062039.1"/>
    <property type="molecule type" value="Genomic_DNA"/>
</dbReference>
<reference evidence="1" key="2">
    <citation type="journal article" date="2022" name="New Phytol.">
        <title>Evolutionary transition to the ectomycorrhizal habit in the genomes of a hyperdiverse lineage of mushroom-forming fungi.</title>
        <authorList>
            <person name="Looney B."/>
            <person name="Miyauchi S."/>
            <person name="Morin E."/>
            <person name="Drula E."/>
            <person name="Courty P.E."/>
            <person name="Kohler A."/>
            <person name="Kuo A."/>
            <person name="LaButti K."/>
            <person name="Pangilinan J."/>
            <person name="Lipzen A."/>
            <person name="Riley R."/>
            <person name="Andreopoulos W."/>
            <person name="He G."/>
            <person name="Johnson J."/>
            <person name="Nolan M."/>
            <person name="Tritt A."/>
            <person name="Barry K.W."/>
            <person name="Grigoriev I.V."/>
            <person name="Nagy L.G."/>
            <person name="Hibbett D."/>
            <person name="Henrissat B."/>
            <person name="Matheny P.B."/>
            <person name="Labbe J."/>
            <person name="Martin F.M."/>
        </authorList>
    </citation>
    <scope>NUCLEOTIDE SEQUENCE</scope>
    <source>
        <strain evidence="1">HHB10654</strain>
    </source>
</reference>
<sequence>MSKPGEPTFRKNVLSILTKLTHGSAPFITTFVMIHLSAPAMANLGGSSLSSQVMLLGREYYQTSFGEKYLLFAPLLVHTGAATLKRIISPHPPRRATSPLTVTGYATMMLLLPIHFATHRLYPMDPSSPIGAIGPSELDYEFVKTGLQSWPGRSWLLYGALVLGVSLHAADGMHIMWTMWMPGAKGAFLRLSRRTRRLLAGAAALPVLSGLFVLAREPLLAFASMAERYRSVFTHSFVYRF</sequence>
<evidence type="ECO:0000313" key="2">
    <source>
        <dbReference type="Proteomes" id="UP000814140"/>
    </source>
</evidence>
<reference evidence="1" key="1">
    <citation type="submission" date="2021-03" db="EMBL/GenBank/DDBJ databases">
        <authorList>
            <consortium name="DOE Joint Genome Institute"/>
            <person name="Ahrendt S."/>
            <person name="Looney B.P."/>
            <person name="Miyauchi S."/>
            <person name="Morin E."/>
            <person name="Drula E."/>
            <person name="Courty P.E."/>
            <person name="Chicoki N."/>
            <person name="Fauchery L."/>
            <person name="Kohler A."/>
            <person name="Kuo A."/>
            <person name="Labutti K."/>
            <person name="Pangilinan J."/>
            <person name="Lipzen A."/>
            <person name="Riley R."/>
            <person name="Andreopoulos W."/>
            <person name="He G."/>
            <person name="Johnson J."/>
            <person name="Barry K.W."/>
            <person name="Grigoriev I.V."/>
            <person name="Nagy L."/>
            <person name="Hibbett D."/>
            <person name="Henrissat B."/>
            <person name="Matheny P.B."/>
            <person name="Labbe J."/>
            <person name="Martin F."/>
        </authorList>
    </citation>
    <scope>NUCLEOTIDE SEQUENCE</scope>
    <source>
        <strain evidence="1">HHB10654</strain>
    </source>
</reference>
<name>A0ACB8T048_9AGAM</name>
<dbReference type="Proteomes" id="UP000814140">
    <property type="component" value="Unassembled WGS sequence"/>
</dbReference>
<comment type="caution">
    <text evidence="1">The sequence shown here is derived from an EMBL/GenBank/DDBJ whole genome shotgun (WGS) entry which is preliminary data.</text>
</comment>
<organism evidence="1 2">
    <name type="scientific">Artomyces pyxidatus</name>
    <dbReference type="NCBI Taxonomy" id="48021"/>
    <lineage>
        <taxon>Eukaryota</taxon>
        <taxon>Fungi</taxon>
        <taxon>Dikarya</taxon>
        <taxon>Basidiomycota</taxon>
        <taxon>Agaricomycotina</taxon>
        <taxon>Agaricomycetes</taxon>
        <taxon>Russulales</taxon>
        <taxon>Auriscalpiaceae</taxon>
        <taxon>Artomyces</taxon>
    </lineage>
</organism>
<gene>
    <name evidence="1" type="ORF">BV25DRAFT_1991716</name>
</gene>
<proteinExistence type="predicted"/>
<evidence type="ECO:0000313" key="1">
    <source>
        <dbReference type="EMBL" id="KAI0062039.1"/>
    </source>
</evidence>
<protein>
    <submittedName>
        <fullName evidence="1">Uncharacterized protein</fullName>
    </submittedName>
</protein>